<dbReference type="Proteomes" id="UP000092993">
    <property type="component" value="Unassembled WGS sequence"/>
</dbReference>
<protein>
    <recommendedName>
        <fullName evidence="5">Thioredoxin-like fold domain-containing protein</fullName>
    </recommendedName>
</protein>
<dbReference type="EMBL" id="LUGG01000014">
    <property type="protein sequence ID" value="OBZ70492.1"/>
    <property type="molecule type" value="Genomic_DNA"/>
</dbReference>
<organism evidence="3 4">
    <name type="scientific">Grifola frondosa</name>
    <name type="common">Maitake</name>
    <name type="synonym">Polyporus frondosus</name>
    <dbReference type="NCBI Taxonomy" id="5627"/>
    <lineage>
        <taxon>Eukaryota</taxon>
        <taxon>Fungi</taxon>
        <taxon>Dikarya</taxon>
        <taxon>Basidiomycota</taxon>
        <taxon>Agaricomycotina</taxon>
        <taxon>Agaricomycetes</taxon>
        <taxon>Polyporales</taxon>
        <taxon>Grifolaceae</taxon>
        <taxon>Grifola</taxon>
    </lineage>
</organism>
<reference evidence="3 4" key="1">
    <citation type="submission" date="2016-03" db="EMBL/GenBank/DDBJ databases">
        <title>Whole genome sequencing of Grifola frondosa 9006-11.</title>
        <authorList>
            <person name="Min B."/>
            <person name="Park H."/>
            <person name="Kim J.-G."/>
            <person name="Cho H."/>
            <person name="Oh Y.-L."/>
            <person name="Kong W.-S."/>
            <person name="Choi I.-G."/>
        </authorList>
    </citation>
    <scope>NUCLEOTIDE SEQUENCE [LARGE SCALE GENOMIC DNA]</scope>
    <source>
        <strain evidence="3 4">9006-11</strain>
    </source>
</reference>
<dbReference type="OMA" id="PNVRWGR"/>
<sequence length="316" mass="35281">MKLPYILLASLACAASVNAQYFSPGWTPGQAVTSEPDSATATFDSNAVPTSQSRPANGDGSLSSLFDVSKLLSSGPVSSLFGKLGVNITERLKAAKTSPWDLRVPMITDDNYEEMIVNEPLTQEEEADRVWILVITATAGQTSGLSKVMDDQFDSAYNTSLVENDLPNVRWGRIDYLNVTYITTKWSIWQAPYLVILTDRGQTLRFYKASHVRLNADLIREFLKEEGWRNTPPWKTAFAPGGKREFVLHYYALVLKAIYDVVVRVPRWLLMILSGGLASVVMRLIHRNPETGLPVQYRRKPCEREGKAAESCKEVT</sequence>
<accession>A0A1C7M0Q1</accession>
<evidence type="ECO:0000313" key="4">
    <source>
        <dbReference type="Proteomes" id="UP000092993"/>
    </source>
</evidence>
<proteinExistence type="predicted"/>
<gene>
    <name evidence="3" type="ORF">A0H81_09661</name>
</gene>
<dbReference type="OrthoDB" id="2502001at2759"/>
<evidence type="ECO:0000256" key="2">
    <source>
        <dbReference type="SAM" id="SignalP"/>
    </source>
</evidence>
<feature type="chain" id="PRO_5008888877" description="Thioredoxin-like fold domain-containing protein" evidence="2">
    <location>
        <begin position="20"/>
        <end position="316"/>
    </location>
</feature>
<evidence type="ECO:0000256" key="1">
    <source>
        <dbReference type="SAM" id="MobiDB-lite"/>
    </source>
</evidence>
<dbReference type="AlphaFoldDB" id="A0A1C7M0Q1"/>
<evidence type="ECO:0000313" key="3">
    <source>
        <dbReference type="EMBL" id="OBZ70492.1"/>
    </source>
</evidence>
<keyword evidence="2" id="KW-0732">Signal</keyword>
<feature type="signal peptide" evidence="2">
    <location>
        <begin position="1"/>
        <end position="19"/>
    </location>
</feature>
<feature type="region of interest" description="Disordered" evidence="1">
    <location>
        <begin position="33"/>
        <end position="59"/>
    </location>
</feature>
<name>A0A1C7M0Q1_GRIFR</name>
<comment type="caution">
    <text evidence="3">The sequence shown here is derived from an EMBL/GenBank/DDBJ whole genome shotgun (WGS) entry which is preliminary data.</text>
</comment>
<keyword evidence="4" id="KW-1185">Reference proteome</keyword>
<evidence type="ECO:0008006" key="5">
    <source>
        <dbReference type="Google" id="ProtNLM"/>
    </source>
</evidence>